<organism evidence="1 2">
    <name type="scientific">Weissella oryzae (strain DSM 25784 / JCM 18191 / LMG 30913 / SG25)</name>
    <dbReference type="NCBI Taxonomy" id="1329250"/>
    <lineage>
        <taxon>Bacteria</taxon>
        <taxon>Bacillati</taxon>
        <taxon>Bacillota</taxon>
        <taxon>Bacilli</taxon>
        <taxon>Lactobacillales</taxon>
        <taxon>Lactobacillaceae</taxon>
        <taxon>Weissella</taxon>
    </lineage>
</organism>
<dbReference type="RefSeq" id="WP_027699544.1">
    <property type="nucleotide sequence ID" value="NZ_DF820494.1"/>
</dbReference>
<dbReference type="STRING" id="1329250.WOSG25_110630"/>
<dbReference type="Proteomes" id="UP000030643">
    <property type="component" value="Unassembled WGS sequence"/>
</dbReference>
<dbReference type="EMBL" id="DF820494">
    <property type="protein sequence ID" value="GAK31585.1"/>
    <property type="molecule type" value="Genomic_DNA"/>
</dbReference>
<reference evidence="2" key="1">
    <citation type="journal article" date="2014" name="Genome Announc.">
        <title>Draft genome sequence of Weissella oryzae SG25T, isolated from fermented rice grains.</title>
        <authorList>
            <person name="Tanizawa Y."/>
            <person name="Fujisawa T."/>
            <person name="Mochizuki T."/>
            <person name="Kaminuma E."/>
            <person name="Suzuki Y."/>
            <person name="Nakamura Y."/>
            <person name="Tohno M."/>
        </authorList>
    </citation>
    <scope>NUCLEOTIDE SEQUENCE [LARGE SCALE GENOMIC DNA]</scope>
    <source>
        <strain evidence="2">DSM 25784 / JCM 18191 / LMG 30913 / SG25</strain>
    </source>
</reference>
<gene>
    <name evidence="1" type="ORF">WOSG25_110630</name>
</gene>
<keyword evidence="2" id="KW-1185">Reference proteome</keyword>
<evidence type="ECO:0000313" key="1">
    <source>
        <dbReference type="EMBL" id="GAK31585.1"/>
    </source>
</evidence>
<name>A0A069CUU7_WEIOS</name>
<dbReference type="AlphaFoldDB" id="A0A069CUU7"/>
<accession>A0A069CUU7</accession>
<sequence>MPYIWVSTDKFEQNKGIFSELGASLSYDGSKFLNVSNGSQKYYKKALDEALNLVGLNYEKPLFIINPLIYNDNYDEAYTSIGAEVSLLNGEGEIVRQVESGVKSQIRKPYPNKLFSQLVGKFGKKTFKGGLAFQFEDALEFISITQVRIRWTLSNKVESDTFKKIYEEIINVEFLPAFGQPLFYCLESVQAGTGKQTGTNENEEPTILHELTDEQLIIRRQKYVQLLPDDNFI</sequence>
<protein>
    <submittedName>
        <fullName evidence="1">Uncharacterized protein</fullName>
    </submittedName>
</protein>
<evidence type="ECO:0000313" key="2">
    <source>
        <dbReference type="Proteomes" id="UP000030643"/>
    </source>
</evidence>
<proteinExistence type="predicted"/>